<dbReference type="SUPFAM" id="SSF50475">
    <property type="entry name" value="FMN-binding split barrel"/>
    <property type="match status" value="1"/>
</dbReference>
<dbReference type="InterPro" id="IPR055343">
    <property type="entry name" value="CREG_beta-barrel"/>
</dbReference>
<evidence type="ECO:0000259" key="2">
    <source>
        <dbReference type="Pfam" id="PF13883"/>
    </source>
</evidence>
<proteinExistence type="predicted"/>
<dbReference type="InterPro" id="IPR012349">
    <property type="entry name" value="Split_barrel_FMN-bd"/>
</dbReference>
<dbReference type="Pfam" id="PF10615">
    <property type="entry name" value="DUF2470"/>
    <property type="match status" value="1"/>
</dbReference>
<feature type="domain" description="CREG-like beta-barrel" evidence="2">
    <location>
        <begin position="11"/>
        <end position="145"/>
    </location>
</feature>
<evidence type="ECO:0000259" key="1">
    <source>
        <dbReference type="Pfam" id="PF10615"/>
    </source>
</evidence>
<dbReference type="EMBL" id="LJYW01000001">
    <property type="protein sequence ID" value="KPL54059.1"/>
    <property type="molecule type" value="Genomic_DNA"/>
</dbReference>
<feature type="domain" description="DUF2470" evidence="1">
    <location>
        <begin position="169"/>
        <end position="240"/>
    </location>
</feature>
<dbReference type="InterPro" id="IPR019595">
    <property type="entry name" value="DUF2470"/>
</dbReference>
<dbReference type="AlphaFoldDB" id="A0A0P6WH88"/>
<organism evidence="3 4">
    <name type="scientific">Prosthecodimorpha hirschii</name>
    <dbReference type="NCBI Taxonomy" id="665126"/>
    <lineage>
        <taxon>Bacteria</taxon>
        <taxon>Pseudomonadati</taxon>
        <taxon>Pseudomonadota</taxon>
        <taxon>Alphaproteobacteria</taxon>
        <taxon>Hyphomicrobiales</taxon>
        <taxon>Ancalomicrobiaceae</taxon>
        <taxon>Prosthecodimorpha</taxon>
    </lineage>
</organism>
<evidence type="ECO:0000313" key="3">
    <source>
        <dbReference type="EMBL" id="KPL54059.1"/>
    </source>
</evidence>
<dbReference type="Gene3D" id="2.30.110.10">
    <property type="entry name" value="Electron Transport, Fmn-binding Protein, Chain A"/>
    <property type="match status" value="1"/>
</dbReference>
<reference evidence="3 4" key="2">
    <citation type="submission" date="2015-10" db="EMBL/GenBank/DDBJ databases">
        <title>Draft Genome Sequence of Prosthecomicrobium hirschii ATCC 27832.</title>
        <authorList>
            <person name="Daniel J."/>
            <person name="Givan S.A."/>
            <person name="Brun Y.V."/>
            <person name="Brown P.J."/>
        </authorList>
    </citation>
    <scope>NUCLEOTIDE SEQUENCE [LARGE SCALE GENOMIC DNA]</scope>
    <source>
        <strain evidence="3 4">16</strain>
    </source>
</reference>
<reference evidence="3 4" key="1">
    <citation type="submission" date="2015-09" db="EMBL/GenBank/DDBJ databases">
        <authorList>
            <person name="Jackson K.R."/>
            <person name="Lunt B.L."/>
            <person name="Fisher J.N.B."/>
            <person name="Gardner A.V."/>
            <person name="Bailey M.E."/>
            <person name="Deus L.M."/>
            <person name="Earl A.S."/>
            <person name="Gibby P.D."/>
            <person name="Hartmann K.A."/>
            <person name="Liu J.E."/>
            <person name="Manci A.M."/>
            <person name="Nielsen D.A."/>
            <person name="Solomon M.B."/>
            <person name="Breakwell D.P."/>
            <person name="Burnett S.H."/>
            <person name="Grose J.H."/>
        </authorList>
    </citation>
    <scope>NUCLEOTIDE SEQUENCE [LARGE SCALE GENOMIC DNA]</scope>
    <source>
        <strain evidence="3 4">16</strain>
    </source>
</reference>
<keyword evidence="4" id="KW-1185">Reference proteome</keyword>
<name>A0A0P6WH88_9HYPH</name>
<comment type="caution">
    <text evidence="3">The sequence shown here is derived from an EMBL/GenBank/DDBJ whole genome shotgun (WGS) entry which is preliminary data.</text>
</comment>
<dbReference type="Gene3D" id="3.20.180.10">
    <property type="entry name" value="PNP-oxidase-like"/>
    <property type="match status" value="1"/>
</dbReference>
<dbReference type="Proteomes" id="UP000048984">
    <property type="component" value="Unassembled WGS sequence"/>
</dbReference>
<dbReference type="GO" id="GO:0005737">
    <property type="term" value="C:cytoplasm"/>
    <property type="evidence" value="ECO:0007669"/>
    <property type="project" value="UniProtKB-ARBA"/>
</dbReference>
<dbReference type="PANTHER" id="PTHR13343:SF17">
    <property type="entry name" value="CELLULAR REPRESSOR OF E1A-STIMULATED GENES, ISOFORM A"/>
    <property type="match status" value="1"/>
</dbReference>
<protein>
    <submittedName>
        <fullName evidence="3">Uncharacterized protein</fullName>
    </submittedName>
</protein>
<sequence length="249" mass="26303">MTKPAFTPVSASRRLMREARSAALATLDAGTGMPFATLVTVAGAADGAPLLLLSDLAAHTRNLKADPRASLLFDERGPGAILPGDPLTGARVTLTGRMERLAEPAEARRRFLARHPEAEGYAGFRDFAFYRMAVETGHLVAGFGRIVDLKAADLLLDLAEAGEIVGAETEILEHLNADHADALALYATRLAGAPDGAWRAIGSDPEGLDLALDTPAGTLVRRIAYPEPIRHTGPLRAVLKKLADTARSG</sequence>
<dbReference type="PANTHER" id="PTHR13343">
    <property type="entry name" value="CREG1 PROTEIN"/>
    <property type="match status" value="1"/>
</dbReference>
<accession>A0A0P6WH88</accession>
<dbReference type="Pfam" id="PF13883">
    <property type="entry name" value="CREG_beta-barrel"/>
    <property type="match status" value="1"/>
</dbReference>
<gene>
    <name evidence="3" type="ORF">ABB55_19105</name>
</gene>
<evidence type="ECO:0000313" key="4">
    <source>
        <dbReference type="Proteomes" id="UP000048984"/>
    </source>
</evidence>
<dbReference type="InterPro" id="IPR037119">
    <property type="entry name" value="Haem_oxidase_HugZ-like_sf"/>
</dbReference>
<dbReference type="STRING" id="665126.ABB55_19105"/>
<dbReference type="RefSeq" id="WP_054360224.1">
    <property type="nucleotide sequence ID" value="NZ_LJYW01000001.1"/>
</dbReference>